<name>A0ABP9M5V2_9BURK</name>
<keyword evidence="4 5" id="KW-0472">Membrane</keyword>
<dbReference type="InterPro" id="IPR007016">
    <property type="entry name" value="O-antigen_ligase-rel_domated"/>
</dbReference>
<dbReference type="EMBL" id="BAABKD010000009">
    <property type="protein sequence ID" value="GAA5089761.1"/>
    <property type="molecule type" value="Genomic_DNA"/>
</dbReference>
<evidence type="ECO:0000256" key="4">
    <source>
        <dbReference type="ARBA" id="ARBA00023136"/>
    </source>
</evidence>
<protein>
    <recommendedName>
        <fullName evidence="6">O-antigen ligase-related domain-containing protein</fullName>
    </recommendedName>
</protein>
<comment type="caution">
    <text evidence="7">The sequence shown here is derived from an EMBL/GenBank/DDBJ whole genome shotgun (WGS) entry which is preliminary data.</text>
</comment>
<proteinExistence type="predicted"/>
<evidence type="ECO:0000313" key="8">
    <source>
        <dbReference type="Proteomes" id="UP001500227"/>
    </source>
</evidence>
<evidence type="ECO:0000256" key="5">
    <source>
        <dbReference type="SAM" id="Phobius"/>
    </source>
</evidence>
<comment type="subcellular location">
    <subcellularLocation>
        <location evidence="1">Membrane</location>
        <topology evidence="1">Multi-pass membrane protein</topology>
    </subcellularLocation>
</comment>
<evidence type="ECO:0000313" key="7">
    <source>
        <dbReference type="EMBL" id="GAA5089761.1"/>
    </source>
</evidence>
<organism evidence="7 8">
    <name type="scientific">Paenalcaligenes hermetiae</name>
    <dbReference type="NCBI Taxonomy" id="1157987"/>
    <lineage>
        <taxon>Bacteria</taxon>
        <taxon>Pseudomonadati</taxon>
        <taxon>Pseudomonadota</taxon>
        <taxon>Betaproteobacteria</taxon>
        <taxon>Burkholderiales</taxon>
        <taxon>Alcaligenaceae</taxon>
        <taxon>Paenalcaligenes</taxon>
    </lineage>
</organism>
<gene>
    <name evidence="7" type="ORF">GCM10023337_13140</name>
</gene>
<feature type="transmembrane region" description="Helical" evidence="5">
    <location>
        <begin position="153"/>
        <end position="171"/>
    </location>
</feature>
<dbReference type="PANTHER" id="PTHR37422">
    <property type="entry name" value="TEICHURONIC ACID BIOSYNTHESIS PROTEIN TUAE"/>
    <property type="match status" value="1"/>
</dbReference>
<keyword evidence="3 5" id="KW-1133">Transmembrane helix</keyword>
<dbReference type="InterPro" id="IPR051533">
    <property type="entry name" value="WaaL-like"/>
</dbReference>
<reference evidence="8" key="1">
    <citation type="journal article" date="2019" name="Int. J. Syst. Evol. Microbiol.">
        <title>The Global Catalogue of Microorganisms (GCM) 10K type strain sequencing project: providing services to taxonomists for standard genome sequencing and annotation.</title>
        <authorList>
            <consortium name="The Broad Institute Genomics Platform"/>
            <consortium name="The Broad Institute Genome Sequencing Center for Infectious Disease"/>
            <person name="Wu L."/>
            <person name="Ma J."/>
        </authorList>
    </citation>
    <scope>NUCLEOTIDE SEQUENCE [LARGE SCALE GENOMIC DNA]</scope>
    <source>
        <strain evidence="8">JCM 18423</strain>
    </source>
</reference>
<evidence type="ECO:0000259" key="6">
    <source>
        <dbReference type="Pfam" id="PF04932"/>
    </source>
</evidence>
<evidence type="ECO:0000256" key="2">
    <source>
        <dbReference type="ARBA" id="ARBA00022692"/>
    </source>
</evidence>
<keyword evidence="2 5" id="KW-0812">Transmembrane</keyword>
<feature type="transmembrane region" description="Helical" evidence="5">
    <location>
        <begin position="94"/>
        <end position="111"/>
    </location>
</feature>
<feature type="domain" description="O-antigen ligase-related" evidence="6">
    <location>
        <begin position="21"/>
        <end position="102"/>
    </location>
</feature>
<keyword evidence="8" id="KW-1185">Reference proteome</keyword>
<evidence type="ECO:0000256" key="3">
    <source>
        <dbReference type="ARBA" id="ARBA00022989"/>
    </source>
</evidence>
<evidence type="ECO:0000256" key="1">
    <source>
        <dbReference type="ARBA" id="ARBA00004141"/>
    </source>
</evidence>
<dbReference type="PANTHER" id="PTHR37422:SF17">
    <property type="entry name" value="O-ANTIGEN LIGASE"/>
    <property type="match status" value="1"/>
</dbReference>
<dbReference type="Proteomes" id="UP001500227">
    <property type="component" value="Unassembled WGS sequence"/>
</dbReference>
<accession>A0ABP9M5V2</accession>
<dbReference type="Pfam" id="PF04932">
    <property type="entry name" value="Wzy_C"/>
    <property type="match status" value="1"/>
</dbReference>
<sequence>MFSIPQLNVQPRIQRAFEDIALYQKGNSNTSLGARFEMWQGAIQLTQTKPLFGWGKDQYQNGMVELAEQGYANPVVKTFSHAHNEFIDRTAKHGVVGLIVLLLLYGVPLWYFNPYLKNPDLSIRALAVSGTILPVAYIDFGLSQTFLSHNSGVMMYALWLVIWAACLRNTIEASTSPAATEP</sequence>